<sequence length="105" mass="12483">MSLEGDSLEEMRRLGVVNETSFTKSRIVAATRIMLMETEEKHTMNVTFQINETFNEERFRRKCGKFQRVLEPVNEDFEKMMTSDPNGRLIYVHRVTNEVVYKKPY</sequence>
<reference evidence="2" key="1">
    <citation type="journal article" date="2023" name="Commun. Biol.">
        <title>Genome analysis of Parmales, the sister group of diatoms, reveals the evolutionary specialization of diatoms from phago-mixotrophs to photoautotrophs.</title>
        <authorList>
            <person name="Ban H."/>
            <person name="Sato S."/>
            <person name="Yoshikawa S."/>
            <person name="Yamada K."/>
            <person name="Nakamura Y."/>
            <person name="Ichinomiya M."/>
            <person name="Sato N."/>
            <person name="Blanc-Mathieu R."/>
            <person name="Endo H."/>
            <person name="Kuwata A."/>
            <person name="Ogata H."/>
        </authorList>
    </citation>
    <scope>NUCLEOTIDE SEQUENCE [LARGE SCALE GENOMIC DNA]</scope>
    <source>
        <strain evidence="2">NIES 3700</strain>
    </source>
</reference>
<keyword evidence="2" id="KW-1185">Reference proteome</keyword>
<proteinExistence type="predicted"/>
<dbReference type="EMBL" id="BRXW01000367">
    <property type="protein sequence ID" value="GMH48491.1"/>
    <property type="molecule type" value="Genomic_DNA"/>
</dbReference>
<dbReference type="Proteomes" id="UP001165122">
    <property type="component" value="Unassembled WGS sequence"/>
</dbReference>
<evidence type="ECO:0000313" key="2">
    <source>
        <dbReference type="Proteomes" id="UP001165122"/>
    </source>
</evidence>
<accession>A0A9W6ZA57</accession>
<gene>
    <name evidence="1" type="ORF">TrLO_g4552</name>
</gene>
<protein>
    <submittedName>
        <fullName evidence="1">Uncharacterized protein</fullName>
    </submittedName>
</protein>
<evidence type="ECO:0000313" key="1">
    <source>
        <dbReference type="EMBL" id="GMH48491.1"/>
    </source>
</evidence>
<name>A0A9W6ZA57_9STRA</name>
<organism evidence="1 2">
    <name type="scientific">Triparma laevis f. longispina</name>
    <dbReference type="NCBI Taxonomy" id="1714387"/>
    <lineage>
        <taxon>Eukaryota</taxon>
        <taxon>Sar</taxon>
        <taxon>Stramenopiles</taxon>
        <taxon>Ochrophyta</taxon>
        <taxon>Bolidophyceae</taxon>
        <taxon>Parmales</taxon>
        <taxon>Triparmaceae</taxon>
        <taxon>Triparma</taxon>
    </lineage>
</organism>
<dbReference type="AlphaFoldDB" id="A0A9W6ZA57"/>
<comment type="caution">
    <text evidence="1">The sequence shown here is derived from an EMBL/GenBank/DDBJ whole genome shotgun (WGS) entry which is preliminary data.</text>
</comment>